<proteinExistence type="predicted"/>
<name>A0A7R9AG79_9CRUS</name>
<accession>A0A7R9AG79</accession>
<evidence type="ECO:0000313" key="3">
    <source>
        <dbReference type="Proteomes" id="UP000677054"/>
    </source>
</evidence>
<protein>
    <submittedName>
        <fullName evidence="2">Uncharacterized protein</fullName>
    </submittedName>
</protein>
<dbReference type="AlphaFoldDB" id="A0A7R9AG79"/>
<dbReference type="EMBL" id="CAJPEV010006245">
    <property type="protein sequence ID" value="CAG0903975.1"/>
    <property type="molecule type" value="Genomic_DNA"/>
</dbReference>
<reference evidence="2" key="1">
    <citation type="submission" date="2020-11" db="EMBL/GenBank/DDBJ databases">
        <authorList>
            <person name="Tran Van P."/>
        </authorList>
    </citation>
    <scope>NUCLEOTIDE SEQUENCE</scope>
</reference>
<evidence type="ECO:0000313" key="2">
    <source>
        <dbReference type="EMBL" id="CAD7253631.1"/>
    </source>
</evidence>
<evidence type="ECO:0000256" key="1">
    <source>
        <dbReference type="SAM" id="MobiDB-lite"/>
    </source>
</evidence>
<dbReference type="EMBL" id="LR905762">
    <property type="protein sequence ID" value="CAD7253631.1"/>
    <property type="molecule type" value="Genomic_DNA"/>
</dbReference>
<dbReference type="Proteomes" id="UP000677054">
    <property type="component" value="Unassembled WGS sequence"/>
</dbReference>
<gene>
    <name evidence="2" type="ORF">DSTB1V02_LOCUS13379</name>
</gene>
<organism evidence="2">
    <name type="scientific">Darwinula stevensoni</name>
    <dbReference type="NCBI Taxonomy" id="69355"/>
    <lineage>
        <taxon>Eukaryota</taxon>
        <taxon>Metazoa</taxon>
        <taxon>Ecdysozoa</taxon>
        <taxon>Arthropoda</taxon>
        <taxon>Crustacea</taxon>
        <taxon>Oligostraca</taxon>
        <taxon>Ostracoda</taxon>
        <taxon>Podocopa</taxon>
        <taxon>Podocopida</taxon>
        <taxon>Darwinulocopina</taxon>
        <taxon>Darwinuloidea</taxon>
        <taxon>Darwinulidae</taxon>
        <taxon>Darwinula</taxon>
    </lineage>
</organism>
<keyword evidence="3" id="KW-1185">Reference proteome</keyword>
<sequence length="80" mass="8861">MKKAQPLMGDTNFQELIQVLRDFGGIDLANKLEQERKNQSKEEDGELAKDLISRGTITTEEMSPVLESVPINDAGSRPTS</sequence>
<feature type="region of interest" description="Disordered" evidence="1">
    <location>
        <begin position="55"/>
        <end position="80"/>
    </location>
</feature>